<comment type="caution">
    <text evidence="2">The sequence shown here is derived from an EMBL/GenBank/DDBJ whole genome shotgun (WGS) entry which is preliminary data.</text>
</comment>
<dbReference type="PROSITE" id="PS51257">
    <property type="entry name" value="PROKAR_LIPOPROTEIN"/>
    <property type="match status" value="1"/>
</dbReference>
<proteinExistence type="predicted"/>
<reference evidence="2 3" key="1">
    <citation type="submission" date="2023-04" db="EMBL/GenBank/DDBJ databases">
        <title>Marinoamorphus aggregata gen. nov., sp. Nov., isolate from tissue of brittle star Ophioplocus japonicus.</title>
        <authorList>
            <person name="Kawano K."/>
            <person name="Sawayama S."/>
            <person name="Nakagawa S."/>
        </authorList>
    </citation>
    <scope>NUCLEOTIDE SEQUENCE [LARGE SCALE GENOMIC DNA]</scope>
    <source>
        <strain evidence="2 3">NKW23</strain>
    </source>
</reference>
<accession>A0ABQ6LCP4</accession>
<sequence>MKTQKRILAALGLALAGTLLAGGPALAACTVSPSSKWCVNRGVPYTDQRDDGGNTVCCAAKSPPYPEDYVQFDYYFEGPTGWDYMCSYYPACSQLSPSSPCYQAYCN</sequence>
<name>A0ABQ6LCP4_9RHOB</name>
<evidence type="ECO:0000313" key="2">
    <source>
        <dbReference type="EMBL" id="GMG81153.1"/>
    </source>
</evidence>
<gene>
    <name evidence="2" type="ORF">LNKW23_03650</name>
</gene>
<dbReference type="Proteomes" id="UP001239909">
    <property type="component" value="Unassembled WGS sequence"/>
</dbReference>
<dbReference type="RefSeq" id="WP_285669783.1">
    <property type="nucleotide sequence ID" value="NZ_BSYI01000002.1"/>
</dbReference>
<dbReference type="EMBL" id="BSYI01000002">
    <property type="protein sequence ID" value="GMG81153.1"/>
    <property type="molecule type" value="Genomic_DNA"/>
</dbReference>
<keyword evidence="1" id="KW-0732">Signal</keyword>
<organism evidence="2 3">
    <name type="scientific">Paralimibaculum aggregatum</name>
    <dbReference type="NCBI Taxonomy" id="3036245"/>
    <lineage>
        <taxon>Bacteria</taxon>
        <taxon>Pseudomonadati</taxon>
        <taxon>Pseudomonadota</taxon>
        <taxon>Alphaproteobacteria</taxon>
        <taxon>Rhodobacterales</taxon>
        <taxon>Paracoccaceae</taxon>
        <taxon>Paralimibaculum</taxon>
    </lineage>
</organism>
<evidence type="ECO:0008006" key="4">
    <source>
        <dbReference type="Google" id="ProtNLM"/>
    </source>
</evidence>
<evidence type="ECO:0000313" key="3">
    <source>
        <dbReference type="Proteomes" id="UP001239909"/>
    </source>
</evidence>
<keyword evidence="3" id="KW-1185">Reference proteome</keyword>
<protein>
    <recommendedName>
        <fullName evidence="4">Secreted protein</fullName>
    </recommendedName>
</protein>
<evidence type="ECO:0000256" key="1">
    <source>
        <dbReference type="SAM" id="SignalP"/>
    </source>
</evidence>
<feature type="signal peptide" evidence="1">
    <location>
        <begin position="1"/>
        <end position="27"/>
    </location>
</feature>
<feature type="chain" id="PRO_5046025731" description="Secreted protein" evidence="1">
    <location>
        <begin position="28"/>
        <end position="107"/>
    </location>
</feature>